<sequence>MFKKVKKKIKSLVKEENSKPQIKNNADFTKEEHVIVGEVTPYTSTGPDRIVSLINATKHIVEHNIEGVIIECGVWRGGSMMAVLRTLKNLGVEDREVYLYDTFEGMSEPTEEDKSIRGESALNAYAEKKEGWDKIIYYSSLDEVKENISSIGYAAENIHYVKGKVEDTISNDSIPDKIALLRLDTDWYESTKHELEFLFPRLVSGGILIIDDYGHWEGCKKAVDEYFSKNKINIFLARIDYTGRIGVKM</sequence>
<dbReference type="EC" id="2.1.1.-" evidence="1"/>
<keyword evidence="1" id="KW-0489">Methyltransferase</keyword>
<name>A0ABU3LEU7_9FLAO</name>
<dbReference type="RefSeq" id="WP_349241197.1">
    <property type="nucleotide sequence ID" value="NZ_JAVTTO010000002.1"/>
</dbReference>
<comment type="caution">
    <text evidence="1">The sequence shown here is derived from an EMBL/GenBank/DDBJ whole genome shotgun (WGS) entry which is preliminary data.</text>
</comment>
<organism evidence="1 2">
    <name type="scientific">Asprobacillus argus</name>
    <dbReference type="NCBI Taxonomy" id="3076534"/>
    <lineage>
        <taxon>Bacteria</taxon>
        <taxon>Pseudomonadati</taxon>
        <taxon>Bacteroidota</taxon>
        <taxon>Flavobacteriia</taxon>
        <taxon>Flavobacteriales</taxon>
        <taxon>Flavobacteriaceae</taxon>
        <taxon>Asprobacillus</taxon>
    </lineage>
</organism>
<evidence type="ECO:0000313" key="1">
    <source>
        <dbReference type="EMBL" id="MDT7831943.1"/>
    </source>
</evidence>
<reference evidence="1 2" key="1">
    <citation type="submission" date="2023-09" db="EMBL/GenBank/DDBJ databases">
        <title>Novel taxa isolated from Blanes Bay.</title>
        <authorList>
            <person name="Rey-Velasco X."/>
            <person name="Lucena T."/>
        </authorList>
    </citation>
    <scope>NUCLEOTIDE SEQUENCE [LARGE SCALE GENOMIC DNA]</scope>
    <source>
        <strain evidence="1 2">S356</strain>
    </source>
</reference>
<dbReference type="InterPro" id="IPR008884">
    <property type="entry name" value="TylF_MeTrfase"/>
</dbReference>
<dbReference type="InterPro" id="IPR029063">
    <property type="entry name" value="SAM-dependent_MTases_sf"/>
</dbReference>
<proteinExistence type="predicted"/>
<dbReference type="Gene3D" id="3.40.50.150">
    <property type="entry name" value="Vaccinia Virus protein VP39"/>
    <property type="match status" value="1"/>
</dbReference>
<gene>
    <name evidence="1" type="ORF">RQM59_06095</name>
</gene>
<keyword evidence="2" id="KW-1185">Reference proteome</keyword>
<dbReference type="PANTHER" id="PTHR40036">
    <property type="entry name" value="MACROCIN O-METHYLTRANSFERASE"/>
    <property type="match status" value="1"/>
</dbReference>
<dbReference type="GO" id="GO:0032259">
    <property type="term" value="P:methylation"/>
    <property type="evidence" value="ECO:0007669"/>
    <property type="project" value="UniProtKB-KW"/>
</dbReference>
<dbReference type="EMBL" id="JAVTTO010000002">
    <property type="protein sequence ID" value="MDT7831943.1"/>
    <property type="molecule type" value="Genomic_DNA"/>
</dbReference>
<protein>
    <submittedName>
        <fullName evidence="1">TylF/MycF/NovP-related O-methyltransferase</fullName>
        <ecNumber evidence="1">2.1.1.-</ecNumber>
    </submittedName>
</protein>
<dbReference type="Pfam" id="PF05711">
    <property type="entry name" value="TylF"/>
    <property type="match status" value="1"/>
</dbReference>
<accession>A0ABU3LEU7</accession>
<dbReference type="SUPFAM" id="SSF53335">
    <property type="entry name" value="S-adenosyl-L-methionine-dependent methyltransferases"/>
    <property type="match status" value="1"/>
</dbReference>
<dbReference type="Proteomes" id="UP001257277">
    <property type="component" value="Unassembled WGS sequence"/>
</dbReference>
<evidence type="ECO:0000313" key="2">
    <source>
        <dbReference type="Proteomes" id="UP001257277"/>
    </source>
</evidence>
<keyword evidence="1" id="KW-0808">Transferase</keyword>
<dbReference type="GO" id="GO:0008168">
    <property type="term" value="F:methyltransferase activity"/>
    <property type="evidence" value="ECO:0007669"/>
    <property type="project" value="UniProtKB-KW"/>
</dbReference>
<dbReference type="PANTHER" id="PTHR40036:SF1">
    <property type="entry name" value="MACROCIN O-METHYLTRANSFERASE"/>
    <property type="match status" value="1"/>
</dbReference>